<dbReference type="InterPro" id="IPR026881">
    <property type="entry name" value="WYL_dom"/>
</dbReference>
<dbReference type="Pfam" id="PF13280">
    <property type="entry name" value="WYL"/>
    <property type="match status" value="1"/>
</dbReference>
<evidence type="ECO:0000256" key="1">
    <source>
        <dbReference type="ARBA" id="ARBA00023015"/>
    </source>
</evidence>
<evidence type="ECO:0000259" key="3">
    <source>
        <dbReference type="PROSITE" id="PS51000"/>
    </source>
</evidence>
<dbReference type="STRING" id="645991.Sgly_3192"/>
<dbReference type="PROSITE" id="PS51000">
    <property type="entry name" value="HTH_DEOR_2"/>
    <property type="match status" value="1"/>
</dbReference>
<dbReference type="PIRSF" id="PIRSF016838">
    <property type="entry name" value="PafC"/>
    <property type="match status" value="1"/>
</dbReference>
<dbReference type="AlphaFoldDB" id="F0T1N4"/>
<sequence>MRIDRLLGITTCLLNHKIVNAKTLADRFEVSKRTIQRDIETLCLAGIPIVTYHGSAGGYSIAETFSLDKQIYSKEDYQNIIIALKGFCSAYIKGKADSTLEKVLSTVSSLRQSVALDFGVLREGDNLERTFSLLEKAIWTETIVQIDYSDADSRVSARDVEPLLLTYKWYSWYLLAYCQKKKDYRLFKLARITRAEHKNRPFSCRHLDTARILEECTGGDIRRYLKIKLYCKPAVRQQVLEYLNGSIAEELEDGGFIYEMYLPEKERLWFSVIMGFGDQVVVLEPDQLKKKLLDTANKILKNYDS</sequence>
<organism evidence="4 5">
    <name type="scientific">Syntrophobotulus glycolicus (strain DSM 8271 / FlGlyR)</name>
    <dbReference type="NCBI Taxonomy" id="645991"/>
    <lineage>
        <taxon>Bacteria</taxon>
        <taxon>Bacillati</taxon>
        <taxon>Bacillota</taxon>
        <taxon>Clostridia</taxon>
        <taxon>Eubacteriales</taxon>
        <taxon>Desulfitobacteriaceae</taxon>
        <taxon>Syntrophobotulus</taxon>
    </lineage>
</organism>
<dbReference type="eggNOG" id="COG2378">
    <property type="taxonomic scope" value="Bacteria"/>
</dbReference>
<protein>
    <submittedName>
        <fullName evidence="4">Helix-turn-helix type 11 domain-containing protein</fullName>
    </submittedName>
</protein>
<dbReference type="PANTHER" id="PTHR34580">
    <property type="match status" value="1"/>
</dbReference>
<evidence type="ECO:0000256" key="2">
    <source>
        <dbReference type="ARBA" id="ARBA00023163"/>
    </source>
</evidence>
<dbReference type="SUPFAM" id="SSF46785">
    <property type="entry name" value="Winged helix' DNA-binding domain"/>
    <property type="match status" value="1"/>
</dbReference>
<dbReference type="InterPro" id="IPR001034">
    <property type="entry name" value="DeoR_HTH"/>
</dbReference>
<evidence type="ECO:0000313" key="4">
    <source>
        <dbReference type="EMBL" id="ADY57458.1"/>
    </source>
</evidence>
<dbReference type="InterPro" id="IPR057727">
    <property type="entry name" value="WCX_dom"/>
</dbReference>
<dbReference type="InterPro" id="IPR028349">
    <property type="entry name" value="PafC-like"/>
</dbReference>
<dbReference type="EMBL" id="CP002547">
    <property type="protein sequence ID" value="ADY57458.1"/>
    <property type="molecule type" value="Genomic_DNA"/>
</dbReference>
<dbReference type="Pfam" id="PF08279">
    <property type="entry name" value="HTH_11"/>
    <property type="match status" value="1"/>
</dbReference>
<dbReference type="OrthoDB" id="9767131at2"/>
<dbReference type="RefSeq" id="WP_013626183.1">
    <property type="nucleotide sequence ID" value="NC_015172.1"/>
</dbReference>
<keyword evidence="1" id="KW-0805">Transcription regulation</keyword>
<dbReference type="InterPro" id="IPR036388">
    <property type="entry name" value="WH-like_DNA-bd_sf"/>
</dbReference>
<dbReference type="HOGENOM" id="CLU_041141_5_1_9"/>
<dbReference type="PANTHER" id="PTHR34580:SF1">
    <property type="entry name" value="PROTEIN PAFC"/>
    <property type="match status" value="1"/>
</dbReference>
<proteinExistence type="predicted"/>
<keyword evidence="2" id="KW-0804">Transcription</keyword>
<keyword evidence="5" id="KW-1185">Reference proteome</keyword>
<name>F0T1N4_SYNGF</name>
<dbReference type="InterPro" id="IPR013196">
    <property type="entry name" value="HTH_11"/>
</dbReference>
<dbReference type="PROSITE" id="PS52050">
    <property type="entry name" value="WYL"/>
    <property type="match status" value="1"/>
</dbReference>
<dbReference type="Proteomes" id="UP000007488">
    <property type="component" value="Chromosome"/>
</dbReference>
<dbReference type="KEGG" id="sgy:Sgly_3192"/>
<reference evidence="5" key="2">
    <citation type="submission" date="2011-02" db="EMBL/GenBank/DDBJ databases">
        <title>The complete genome of Syntrophobotulus glycolicus DSM 8271.</title>
        <authorList>
            <person name="Lucas S."/>
            <person name="Copeland A."/>
            <person name="Lapidus A."/>
            <person name="Bruce D."/>
            <person name="Goodwin L."/>
            <person name="Pitluck S."/>
            <person name="Kyrpides N."/>
            <person name="Mavromatis K."/>
            <person name="Pagani I."/>
            <person name="Ivanova N."/>
            <person name="Mikhailova N."/>
            <person name="Chertkov O."/>
            <person name="Held B."/>
            <person name="Detter J.C."/>
            <person name="Tapia R."/>
            <person name="Han C."/>
            <person name="Land M."/>
            <person name="Hauser L."/>
            <person name="Markowitz V."/>
            <person name="Cheng J.-F."/>
            <person name="Hugenholtz P."/>
            <person name="Woyke T."/>
            <person name="Wu D."/>
            <person name="Spring S."/>
            <person name="Schroeder M."/>
            <person name="Brambilla E."/>
            <person name="Klenk H.-P."/>
            <person name="Eisen J.A."/>
        </authorList>
    </citation>
    <scope>NUCLEOTIDE SEQUENCE [LARGE SCALE GENOMIC DNA]</scope>
    <source>
        <strain evidence="5">DSM 8271 / FlGlyR</strain>
    </source>
</reference>
<dbReference type="Pfam" id="PF25583">
    <property type="entry name" value="WCX"/>
    <property type="match status" value="1"/>
</dbReference>
<accession>F0T1N4</accession>
<dbReference type="InterPro" id="IPR051534">
    <property type="entry name" value="CBASS_pafABC_assoc_protein"/>
</dbReference>
<evidence type="ECO:0000313" key="5">
    <source>
        <dbReference type="Proteomes" id="UP000007488"/>
    </source>
</evidence>
<dbReference type="Gene3D" id="1.10.10.10">
    <property type="entry name" value="Winged helix-like DNA-binding domain superfamily/Winged helix DNA-binding domain"/>
    <property type="match status" value="1"/>
</dbReference>
<dbReference type="GO" id="GO:0003700">
    <property type="term" value="F:DNA-binding transcription factor activity"/>
    <property type="evidence" value="ECO:0007669"/>
    <property type="project" value="InterPro"/>
</dbReference>
<reference evidence="4 5" key="1">
    <citation type="journal article" date="2011" name="Stand. Genomic Sci.">
        <title>Complete genome sequence of Syntrophobotulus glycolicus type strain (FlGlyR).</title>
        <authorList>
            <person name="Han C."/>
            <person name="Mwirichia R."/>
            <person name="Chertkov O."/>
            <person name="Held B."/>
            <person name="Lapidus A."/>
            <person name="Nolan M."/>
            <person name="Lucas S."/>
            <person name="Hammon N."/>
            <person name="Deshpande S."/>
            <person name="Cheng J.F."/>
            <person name="Tapia R."/>
            <person name="Goodwin L."/>
            <person name="Pitluck S."/>
            <person name="Huntemann M."/>
            <person name="Liolios K."/>
            <person name="Ivanova N."/>
            <person name="Pagani I."/>
            <person name="Mavromatis K."/>
            <person name="Ovchinikova G."/>
            <person name="Pati A."/>
            <person name="Chen A."/>
            <person name="Palaniappan K."/>
            <person name="Land M."/>
            <person name="Hauser L."/>
            <person name="Brambilla E.M."/>
            <person name="Rohde M."/>
            <person name="Spring S."/>
            <person name="Sikorski J."/>
            <person name="Goker M."/>
            <person name="Woyke T."/>
            <person name="Bristow J."/>
            <person name="Eisen J.A."/>
            <person name="Markowitz V."/>
            <person name="Hugenholtz P."/>
            <person name="Kyrpides N.C."/>
            <person name="Klenk H.P."/>
            <person name="Detter J.C."/>
        </authorList>
    </citation>
    <scope>NUCLEOTIDE SEQUENCE [LARGE SCALE GENOMIC DNA]</scope>
    <source>
        <strain evidence="5">DSM 8271 / FlGlyR</strain>
    </source>
</reference>
<feature type="domain" description="HTH deoR-type" evidence="3">
    <location>
        <begin position="2"/>
        <end position="58"/>
    </location>
</feature>
<dbReference type="InterPro" id="IPR036390">
    <property type="entry name" value="WH_DNA-bd_sf"/>
</dbReference>
<gene>
    <name evidence="4" type="ordered locus">Sgly_3192</name>
</gene>